<geneLocation type="plasmid" evidence="3">
    <name>unnamed1</name>
</geneLocation>
<keyword evidence="1" id="KW-0732">Signal</keyword>
<dbReference type="OrthoDB" id="9767239at2"/>
<evidence type="ECO:0000313" key="4">
    <source>
        <dbReference type="Proteomes" id="UP000322822"/>
    </source>
</evidence>
<keyword evidence="3" id="KW-0614">Plasmid</keyword>
<evidence type="ECO:0000256" key="1">
    <source>
        <dbReference type="ARBA" id="ARBA00022729"/>
    </source>
</evidence>
<organism evidence="3 4">
    <name type="scientific">Cupriavidus pauculus</name>
    <dbReference type="NCBI Taxonomy" id="82633"/>
    <lineage>
        <taxon>Bacteria</taxon>
        <taxon>Pseudomonadati</taxon>
        <taxon>Pseudomonadota</taxon>
        <taxon>Betaproteobacteria</taxon>
        <taxon>Burkholderiales</taxon>
        <taxon>Burkholderiaceae</taxon>
        <taxon>Cupriavidus</taxon>
    </lineage>
</organism>
<dbReference type="NCBIfam" id="TIGR01840">
    <property type="entry name" value="esterase_phb"/>
    <property type="match status" value="1"/>
</dbReference>
<dbReference type="Gene3D" id="3.40.50.1820">
    <property type="entry name" value="alpha/beta hydrolase"/>
    <property type="match status" value="1"/>
</dbReference>
<protein>
    <submittedName>
        <fullName evidence="3">PHB depolymerase family esterase</fullName>
    </submittedName>
</protein>
<dbReference type="Pfam" id="PF10503">
    <property type="entry name" value="Esterase_PHB"/>
    <property type="match status" value="1"/>
</dbReference>
<keyword evidence="2" id="KW-0378">Hydrolase</keyword>
<dbReference type="PANTHER" id="PTHR43037">
    <property type="entry name" value="UNNAMED PRODUCT-RELATED"/>
    <property type="match status" value="1"/>
</dbReference>
<evidence type="ECO:0000313" key="3">
    <source>
        <dbReference type="EMBL" id="QET03947.1"/>
    </source>
</evidence>
<dbReference type="PANTHER" id="PTHR43037:SF1">
    <property type="entry name" value="BLL1128 PROTEIN"/>
    <property type="match status" value="1"/>
</dbReference>
<dbReference type="InterPro" id="IPR029058">
    <property type="entry name" value="AB_hydrolase_fold"/>
</dbReference>
<name>A0A5P2H6Z0_9BURK</name>
<dbReference type="AlphaFoldDB" id="A0A5P2H6Z0"/>
<dbReference type="Proteomes" id="UP000322822">
    <property type="component" value="Plasmid unnamed1"/>
</dbReference>
<dbReference type="SUPFAM" id="SSF53474">
    <property type="entry name" value="alpha/beta-Hydrolases"/>
    <property type="match status" value="2"/>
</dbReference>
<dbReference type="InterPro" id="IPR050955">
    <property type="entry name" value="Plant_Biomass_Hydrol_Est"/>
</dbReference>
<reference evidence="3 4" key="1">
    <citation type="submission" date="2019-09" db="EMBL/GenBank/DDBJ databases">
        <title>FDA dAtabase for Regulatory Grade micrObial Sequences (FDA-ARGOS): Supporting development and validation of Infectious Disease Dx tests.</title>
        <authorList>
            <person name="Sciortino C."/>
            <person name="Tallon L."/>
            <person name="Sadzewicz L."/>
            <person name="Vavikolanu K."/>
            <person name="Mehta A."/>
            <person name="Aluvathingal J."/>
            <person name="Nadendla S."/>
            <person name="Nandy P."/>
            <person name="Geyer C."/>
            <person name="Yan Y."/>
            <person name="Sichtig H."/>
        </authorList>
    </citation>
    <scope>NUCLEOTIDE SEQUENCE [LARGE SCALE GENOMIC DNA]</scope>
    <source>
        <strain evidence="3 4">FDAARGOS_664</strain>
        <plasmid evidence="3 4">unnamed1</plasmid>
    </source>
</reference>
<dbReference type="RefSeq" id="WP_150374012.1">
    <property type="nucleotide sequence ID" value="NZ_CP044066.1"/>
</dbReference>
<sequence length="371" mass="39483">MKMNDAFLASMREAMHLLKTAGPMEATTAIQRALGHHSTDLGLGKHSAPMPAQIVESLLTDERPQLDKAEPVTTVVEPSVPPHAVATGHFSQHNFANQAGQRSYKVYVPAADARAEPMPLVVMLHGCTQDANDFAAGTRMNNLADDLGFVVVYPIQSPAANTSKCWNWFRPGDQRADQGEPSIIAGITREVMAAHRIDRSRVYVAGLSAGGAMAAVMVHTYPDLFAAGGVHSGLPAGSAHDLPSALAAMNGGKGVGPSKRGVAQPVKAVRPLIVFHGDADHTVHPSNGARLMEPYQQGQPKDTERNRATTGRRYTREKISSAGGVDAEYWLIHGAGHAWSGGGTDGSYTDPKGPDASAEMLRFFLAHPLPR</sequence>
<gene>
    <name evidence="3" type="ORF">FOB72_17440</name>
</gene>
<dbReference type="InterPro" id="IPR010126">
    <property type="entry name" value="Esterase_phb"/>
</dbReference>
<proteinExistence type="predicted"/>
<accession>A0A5P2H6Z0</accession>
<dbReference type="GO" id="GO:0016787">
    <property type="term" value="F:hydrolase activity"/>
    <property type="evidence" value="ECO:0007669"/>
    <property type="project" value="UniProtKB-KW"/>
</dbReference>
<evidence type="ECO:0000256" key="2">
    <source>
        <dbReference type="ARBA" id="ARBA00022801"/>
    </source>
</evidence>
<dbReference type="GO" id="GO:0005576">
    <property type="term" value="C:extracellular region"/>
    <property type="evidence" value="ECO:0007669"/>
    <property type="project" value="InterPro"/>
</dbReference>
<dbReference type="EMBL" id="CP044066">
    <property type="protein sequence ID" value="QET03947.1"/>
    <property type="molecule type" value="Genomic_DNA"/>
</dbReference>